<evidence type="ECO:0000256" key="2">
    <source>
        <dbReference type="ARBA" id="ARBA00047806"/>
    </source>
</evidence>
<protein>
    <recommendedName>
        <fullName evidence="4">Peptide methionine sulfoxide reductase MsrA</fullName>
        <shortName evidence="4">Protein-methionine-S-oxide reductase</shortName>
        <ecNumber evidence="4">1.8.4.11</ecNumber>
    </recommendedName>
    <alternativeName>
        <fullName evidence="4">Peptide-methionine (S)-S-oxide reductase</fullName>
        <shortName evidence="4">Peptide Met(O) reductase</shortName>
    </alternativeName>
</protein>
<name>A0ABT5DRP8_9BACT</name>
<dbReference type="Proteomes" id="UP001221686">
    <property type="component" value="Unassembled WGS sequence"/>
</dbReference>
<dbReference type="HAMAP" id="MF_01401">
    <property type="entry name" value="MsrA"/>
    <property type="match status" value="1"/>
</dbReference>
<accession>A0ABT5DRP8</accession>
<evidence type="ECO:0000256" key="1">
    <source>
        <dbReference type="ARBA" id="ARBA00023002"/>
    </source>
</evidence>
<dbReference type="Gene3D" id="3.30.1060.10">
    <property type="entry name" value="Peptide methionine sulphoxide reductase MsrA"/>
    <property type="match status" value="1"/>
</dbReference>
<dbReference type="PANTHER" id="PTHR43774:SF1">
    <property type="entry name" value="PEPTIDE METHIONINE SULFOXIDE REDUCTASE MSRA 2"/>
    <property type="match status" value="1"/>
</dbReference>
<gene>
    <name evidence="4 6" type="primary">msrA</name>
    <name evidence="6" type="ORF">POL25_05295</name>
</gene>
<dbReference type="Pfam" id="PF01625">
    <property type="entry name" value="PMSR"/>
    <property type="match status" value="1"/>
</dbReference>
<keyword evidence="7" id="KW-1185">Reference proteome</keyword>
<dbReference type="PROSITE" id="PS51257">
    <property type="entry name" value="PROKAR_LIPOPROTEIN"/>
    <property type="match status" value="1"/>
</dbReference>
<evidence type="ECO:0000256" key="4">
    <source>
        <dbReference type="HAMAP-Rule" id="MF_01401"/>
    </source>
</evidence>
<dbReference type="PANTHER" id="PTHR43774">
    <property type="entry name" value="PEPTIDE METHIONINE SULFOXIDE REDUCTASE"/>
    <property type="match status" value="1"/>
</dbReference>
<dbReference type="InterPro" id="IPR036509">
    <property type="entry name" value="Met_Sox_Rdtase_MsrA_sf"/>
</dbReference>
<evidence type="ECO:0000259" key="5">
    <source>
        <dbReference type="Pfam" id="PF01625"/>
    </source>
</evidence>
<dbReference type="NCBIfam" id="TIGR00401">
    <property type="entry name" value="msrA"/>
    <property type="match status" value="1"/>
</dbReference>
<dbReference type="GO" id="GO:0008113">
    <property type="term" value="F:peptide-methionine (S)-S-oxide reductase activity"/>
    <property type="evidence" value="ECO:0007669"/>
    <property type="project" value="UniProtKB-EC"/>
</dbReference>
<organism evidence="6 7">
    <name type="scientific">Nannocystis bainbridge</name>
    <dbReference type="NCBI Taxonomy" id="2995303"/>
    <lineage>
        <taxon>Bacteria</taxon>
        <taxon>Pseudomonadati</taxon>
        <taxon>Myxococcota</taxon>
        <taxon>Polyangia</taxon>
        <taxon>Nannocystales</taxon>
        <taxon>Nannocystaceae</taxon>
        <taxon>Nannocystis</taxon>
    </lineage>
</organism>
<reference evidence="6 7" key="1">
    <citation type="submission" date="2022-11" db="EMBL/GenBank/DDBJ databases">
        <title>Minimal conservation of predation-associated metabolite biosynthetic gene clusters underscores biosynthetic potential of Myxococcota including descriptions for ten novel species: Archangium lansinium sp. nov., Myxococcus landrumus sp. nov., Nannocystis bai.</title>
        <authorList>
            <person name="Ahearne A."/>
            <person name="Stevens C."/>
            <person name="Dowd S."/>
        </authorList>
    </citation>
    <scope>NUCLEOTIDE SEQUENCE [LARGE SCALE GENOMIC DNA]</scope>
    <source>
        <strain evidence="6 7">BB15-2</strain>
    </source>
</reference>
<comment type="caution">
    <text evidence="6">The sequence shown here is derived from an EMBL/GenBank/DDBJ whole genome shotgun (WGS) entry which is preliminary data.</text>
</comment>
<dbReference type="EC" id="1.8.4.11" evidence="4"/>
<dbReference type="EMBL" id="JAQNDL010000001">
    <property type="protein sequence ID" value="MDC0716295.1"/>
    <property type="molecule type" value="Genomic_DNA"/>
</dbReference>
<comment type="catalytic activity">
    <reaction evidence="2 4">
        <text>L-methionyl-[protein] + [thioredoxin]-disulfide + H2O = L-methionyl-(S)-S-oxide-[protein] + [thioredoxin]-dithiol</text>
        <dbReference type="Rhea" id="RHEA:14217"/>
        <dbReference type="Rhea" id="RHEA-COMP:10698"/>
        <dbReference type="Rhea" id="RHEA-COMP:10700"/>
        <dbReference type="Rhea" id="RHEA-COMP:12313"/>
        <dbReference type="Rhea" id="RHEA-COMP:12315"/>
        <dbReference type="ChEBI" id="CHEBI:15377"/>
        <dbReference type="ChEBI" id="CHEBI:16044"/>
        <dbReference type="ChEBI" id="CHEBI:29950"/>
        <dbReference type="ChEBI" id="CHEBI:44120"/>
        <dbReference type="ChEBI" id="CHEBI:50058"/>
        <dbReference type="EC" id="1.8.4.11"/>
    </reaction>
</comment>
<comment type="function">
    <text evidence="4">Has an important function as a repair enzyme for proteins that have been inactivated by oxidation. Catalyzes the reversible oxidation-reduction of methionine sulfoxide in proteins to methionine.</text>
</comment>
<evidence type="ECO:0000256" key="3">
    <source>
        <dbReference type="ARBA" id="ARBA00048782"/>
    </source>
</evidence>
<evidence type="ECO:0000313" key="7">
    <source>
        <dbReference type="Proteomes" id="UP001221686"/>
    </source>
</evidence>
<comment type="similarity">
    <text evidence="4">Belongs to the MsrA Met sulfoxide reductase family.</text>
</comment>
<evidence type="ECO:0000313" key="6">
    <source>
        <dbReference type="EMBL" id="MDC0716295.1"/>
    </source>
</evidence>
<feature type="active site" evidence="4">
    <location>
        <position position="52"/>
    </location>
</feature>
<comment type="catalytic activity">
    <reaction evidence="3 4">
        <text>[thioredoxin]-disulfide + L-methionine + H2O = L-methionine (S)-S-oxide + [thioredoxin]-dithiol</text>
        <dbReference type="Rhea" id="RHEA:19993"/>
        <dbReference type="Rhea" id="RHEA-COMP:10698"/>
        <dbReference type="Rhea" id="RHEA-COMP:10700"/>
        <dbReference type="ChEBI" id="CHEBI:15377"/>
        <dbReference type="ChEBI" id="CHEBI:29950"/>
        <dbReference type="ChEBI" id="CHEBI:50058"/>
        <dbReference type="ChEBI" id="CHEBI:57844"/>
        <dbReference type="ChEBI" id="CHEBI:58772"/>
        <dbReference type="EC" id="1.8.4.11"/>
    </reaction>
</comment>
<sequence>MFTTTRRLFVGLLALAAACGTTEPGHKKPAPAATPAPTPSGATELGYFAGGCFWGVEHFLEQMPGVLDVESGYMGGAVEAPTYEQVSSGVSGHAETVRVTFDPQQVGYEAVARRFFEIHDPTEVDRQGPDIGPQYRSAVFVTGPEQRAAAESLIARLKANGYAVATTVEDAGKFWSAEEYHQNYYVRTRKTPYCHMPVPRFDQPSSS</sequence>
<dbReference type="SUPFAM" id="SSF55068">
    <property type="entry name" value="Peptide methionine sulfoxide reductase"/>
    <property type="match status" value="1"/>
</dbReference>
<keyword evidence="1 4" id="KW-0560">Oxidoreductase</keyword>
<dbReference type="InterPro" id="IPR002569">
    <property type="entry name" value="Met_Sox_Rdtase_MsrA_dom"/>
</dbReference>
<feature type="domain" description="Peptide methionine sulphoxide reductase MsrA" evidence="5">
    <location>
        <begin position="47"/>
        <end position="195"/>
    </location>
</feature>
<proteinExistence type="inferred from homology"/>
<dbReference type="RefSeq" id="WP_272084740.1">
    <property type="nucleotide sequence ID" value="NZ_JAQNDL010000001.1"/>
</dbReference>